<evidence type="ECO:0000256" key="7">
    <source>
        <dbReference type="ARBA" id="ARBA00022915"/>
    </source>
</evidence>
<comment type="caution">
    <text evidence="16">The sequence shown here is derived from an EMBL/GenBank/DDBJ whole genome shotgun (WGS) entry which is preliminary data.</text>
</comment>
<dbReference type="RefSeq" id="WP_037973956.1">
    <property type="nucleotide sequence ID" value="NZ_JAXDSK010000040.1"/>
</dbReference>
<dbReference type="SUPFAM" id="SSF51569">
    <property type="entry name" value="Aldolase"/>
    <property type="match status" value="1"/>
</dbReference>
<comment type="similarity">
    <text evidence="3 12 13">Belongs to the DapA family.</text>
</comment>
<dbReference type="UniPathway" id="UPA00034">
    <property type="reaction ID" value="UER00017"/>
</dbReference>
<gene>
    <name evidence="12" type="primary">dapA</name>
    <name evidence="16" type="ORF">EH55_01545</name>
</gene>
<evidence type="ECO:0000256" key="4">
    <source>
        <dbReference type="ARBA" id="ARBA00012086"/>
    </source>
</evidence>
<dbReference type="eggNOG" id="COG0329">
    <property type="taxonomic scope" value="Bacteria"/>
</dbReference>
<dbReference type="OrthoDB" id="9782828at2"/>
<comment type="caution">
    <text evidence="12">Was originally thought to be a dihydrodipicolinate synthase (DHDPS), catalyzing the condensation of (S)-aspartate-beta-semialdehyde [(S)-ASA] and pyruvate to dihydrodipicolinate (DHDP). However, it was shown in E.coli that the product of the enzymatic reaction is not dihydrodipicolinate but in fact (4S)-4-hydroxy-2,3,4,5-tetrahydro-(2S)-dipicolinic acid (HTPA), and that the consecutive dehydration reaction leading to DHDP is not spontaneous but catalyzed by DapB.</text>
</comment>
<dbReference type="EMBL" id="JMKI01000002">
    <property type="protein sequence ID" value="KEJ93486.1"/>
    <property type="molecule type" value="Genomic_DNA"/>
</dbReference>
<dbReference type="AlphaFoldDB" id="A0A073IVK7"/>
<comment type="caution">
    <text evidence="12">Lacks conserved residue(s) required for the propagation of feature annotation.</text>
</comment>
<evidence type="ECO:0000313" key="17">
    <source>
        <dbReference type="Proteomes" id="UP000027665"/>
    </source>
</evidence>
<protein>
    <recommendedName>
        <fullName evidence="4 12">4-hydroxy-tetrahydrodipicolinate synthase</fullName>
        <shortName evidence="12">HTPA synthase</shortName>
        <ecNumber evidence="4 12">4.3.3.7</ecNumber>
    </recommendedName>
</protein>
<dbReference type="SMART" id="SM01130">
    <property type="entry name" value="DHDPS"/>
    <property type="match status" value="1"/>
</dbReference>
<evidence type="ECO:0000256" key="14">
    <source>
        <dbReference type="PIRSR" id="PIRSR001365-1"/>
    </source>
</evidence>
<dbReference type="EC" id="4.3.3.7" evidence="4 12"/>
<dbReference type="PANTHER" id="PTHR12128">
    <property type="entry name" value="DIHYDRODIPICOLINATE SYNTHASE"/>
    <property type="match status" value="1"/>
</dbReference>
<evidence type="ECO:0000256" key="13">
    <source>
        <dbReference type="PIRNR" id="PIRNR001365"/>
    </source>
</evidence>
<dbReference type="PIRSF" id="PIRSF001365">
    <property type="entry name" value="DHDPS"/>
    <property type="match status" value="1"/>
</dbReference>
<organism evidence="16 17">
    <name type="scientific">Synergistes jonesii</name>
    <dbReference type="NCBI Taxonomy" id="2754"/>
    <lineage>
        <taxon>Bacteria</taxon>
        <taxon>Thermotogati</taxon>
        <taxon>Synergistota</taxon>
        <taxon>Synergistia</taxon>
        <taxon>Synergistales</taxon>
        <taxon>Synergistaceae</taxon>
        <taxon>Synergistes</taxon>
    </lineage>
</organism>
<feature type="active site" description="Proton donor/acceptor" evidence="12 14">
    <location>
        <position position="135"/>
    </location>
</feature>
<feature type="active site" description="Schiff-base intermediate with substrate" evidence="12 14">
    <location>
        <position position="163"/>
    </location>
</feature>
<comment type="catalytic activity">
    <reaction evidence="11 12">
        <text>L-aspartate 4-semialdehyde + pyruvate = (2S,4S)-4-hydroxy-2,3,4,5-tetrahydrodipicolinate + H2O + H(+)</text>
        <dbReference type="Rhea" id="RHEA:34171"/>
        <dbReference type="ChEBI" id="CHEBI:15361"/>
        <dbReference type="ChEBI" id="CHEBI:15377"/>
        <dbReference type="ChEBI" id="CHEBI:15378"/>
        <dbReference type="ChEBI" id="CHEBI:67139"/>
        <dbReference type="ChEBI" id="CHEBI:537519"/>
        <dbReference type="EC" id="4.3.3.7"/>
    </reaction>
</comment>
<keyword evidence="10 12" id="KW-0704">Schiff base</keyword>
<dbReference type="HAMAP" id="MF_00418">
    <property type="entry name" value="DapA"/>
    <property type="match status" value="1"/>
</dbReference>
<feature type="site" description="Part of a proton relay during catalysis" evidence="12">
    <location>
        <position position="109"/>
    </location>
</feature>
<evidence type="ECO:0000313" key="16">
    <source>
        <dbReference type="EMBL" id="KEJ93486.1"/>
    </source>
</evidence>
<evidence type="ECO:0000256" key="15">
    <source>
        <dbReference type="PIRSR" id="PIRSR001365-2"/>
    </source>
</evidence>
<keyword evidence="9 12" id="KW-0456">Lyase</keyword>
<dbReference type="InterPro" id="IPR002220">
    <property type="entry name" value="DapA-like"/>
</dbReference>
<dbReference type="PRINTS" id="PR00146">
    <property type="entry name" value="DHPICSNTHASE"/>
</dbReference>
<keyword evidence="17" id="KW-1185">Reference proteome</keyword>
<comment type="function">
    <text evidence="1 12">Catalyzes the condensation of (S)-aspartate-beta-semialdehyde [(S)-ASA] and pyruvate to 4-hydroxy-tetrahydrodipicolinate (HTPA).</text>
</comment>
<dbReference type="NCBIfam" id="TIGR00674">
    <property type="entry name" value="dapA"/>
    <property type="match status" value="1"/>
</dbReference>
<dbReference type="InterPro" id="IPR005263">
    <property type="entry name" value="DapA"/>
</dbReference>
<dbReference type="GO" id="GO:0019877">
    <property type="term" value="P:diaminopimelate biosynthetic process"/>
    <property type="evidence" value="ECO:0007669"/>
    <property type="project" value="UniProtKB-UniRule"/>
</dbReference>
<keyword evidence="8 12" id="KW-0457">Lysine biosynthesis</keyword>
<keyword evidence="5 12" id="KW-0963">Cytoplasm</keyword>
<feature type="binding site" evidence="12 15">
    <location>
        <position position="205"/>
    </location>
    <ligand>
        <name>pyruvate</name>
        <dbReference type="ChEBI" id="CHEBI:15361"/>
    </ligand>
</feature>
<comment type="subunit">
    <text evidence="12">Homotetramer; dimer of dimers.</text>
</comment>
<keyword evidence="6 12" id="KW-0028">Amino-acid biosynthesis</keyword>
<dbReference type="GO" id="GO:0008840">
    <property type="term" value="F:4-hydroxy-tetrahydrodipicolinate synthase activity"/>
    <property type="evidence" value="ECO:0007669"/>
    <property type="project" value="UniProtKB-UniRule"/>
</dbReference>
<name>A0A073IVK7_9BACT</name>
<evidence type="ECO:0000256" key="8">
    <source>
        <dbReference type="ARBA" id="ARBA00023154"/>
    </source>
</evidence>
<dbReference type="InterPro" id="IPR020625">
    <property type="entry name" value="Schiff_base-form_aldolases_AS"/>
</dbReference>
<dbReference type="STRING" id="2754.EH55_01545"/>
<feature type="binding site" evidence="12 15">
    <location>
        <position position="47"/>
    </location>
    <ligand>
        <name>pyruvate</name>
        <dbReference type="ChEBI" id="CHEBI:15361"/>
    </ligand>
</feature>
<proteinExistence type="inferred from homology"/>
<dbReference type="PANTHER" id="PTHR12128:SF66">
    <property type="entry name" value="4-HYDROXY-2-OXOGLUTARATE ALDOLASE, MITOCHONDRIAL"/>
    <property type="match status" value="1"/>
</dbReference>
<comment type="pathway">
    <text evidence="2 12">Amino-acid biosynthesis; L-lysine biosynthesis via DAP pathway; (S)-tetrahydrodipicolinate from L-aspartate: step 3/4.</text>
</comment>
<evidence type="ECO:0000256" key="2">
    <source>
        <dbReference type="ARBA" id="ARBA00005120"/>
    </source>
</evidence>
<dbReference type="Proteomes" id="UP000027665">
    <property type="component" value="Unassembled WGS sequence"/>
</dbReference>
<dbReference type="Gene3D" id="3.20.20.70">
    <property type="entry name" value="Aldolase class I"/>
    <property type="match status" value="1"/>
</dbReference>
<keyword evidence="7 12" id="KW-0220">Diaminopimelate biosynthesis</keyword>
<dbReference type="GO" id="GO:0005737">
    <property type="term" value="C:cytoplasm"/>
    <property type="evidence" value="ECO:0007669"/>
    <property type="project" value="UniProtKB-SubCell"/>
</dbReference>
<dbReference type="GO" id="GO:0009089">
    <property type="term" value="P:lysine biosynthetic process via diaminopimelate"/>
    <property type="evidence" value="ECO:0007669"/>
    <property type="project" value="UniProtKB-UniRule"/>
</dbReference>
<accession>A0A073IVK7</accession>
<evidence type="ECO:0000256" key="6">
    <source>
        <dbReference type="ARBA" id="ARBA00022605"/>
    </source>
</evidence>
<comment type="subcellular location">
    <subcellularLocation>
        <location evidence="12">Cytoplasm</location>
    </subcellularLocation>
</comment>
<reference evidence="16 17" key="1">
    <citation type="submission" date="2014-04" db="EMBL/GenBank/DDBJ databases">
        <title>Draft Genome Sequence of Synergistes jonesii.</title>
        <authorList>
            <person name="Coil D.A."/>
            <person name="Eisen J.A."/>
            <person name="Holland-Moritz H.E."/>
        </authorList>
    </citation>
    <scope>NUCLEOTIDE SEQUENCE [LARGE SCALE GENOMIC DNA]</scope>
    <source>
        <strain evidence="16 17">78-1</strain>
    </source>
</reference>
<dbReference type="GeneID" id="90982371"/>
<evidence type="ECO:0000256" key="11">
    <source>
        <dbReference type="ARBA" id="ARBA00047836"/>
    </source>
</evidence>
<evidence type="ECO:0000256" key="10">
    <source>
        <dbReference type="ARBA" id="ARBA00023270"/>
    </source>
</evidence>
<dbReference type="CDD" id="cd00950">
    <property type="entry name" value="DHDPS"/>
    <property type="match status" value="1"/>
</dbReference>
<dbReference type="InterPro" id="IPR013785">
    <property type="entry name" value="Aldolase_TIM"/>
</dbReference>
<evidence type="ECO:0000256" key="12">
    <source>
        <dbReference type="HAMAP-Rule" id="MF_00418"/>
    </source>
</evidence>
<dbReference type="Pfam" id="PF00701">
    <property type="entry name" value="DHDPS"/>
    <property type="match status" value="1"/>
</dbReference>
<evidence type="ECO:0000256" key="3">
    <source>
        <dbReference type="ARBA" id="ARBA00007592"/>
    </source>
</evidence>
<sequence>MKLKGIITALVTPLLDGEAKLNKPVLQEITEYAISNGVHGVCVLGGTGEYCALTDEVKTSAIETVVEKVNGRVPVVVGIVEPGIGQTIKMVRKAKEIGADVAMVVSPYYVSVSQEGLIDYYSKISDTADIPLVLYNVPYRTGTNIEPQTVSTIADQCNVIGIKECSPNMAQVQKLISLCGDKISLLSGEDLFVVLEMTFGIEGGILASASIIPDKWVEIYDAMKKGDIKGAIERHTKLLPFFSAMFSECNPGPLKASMELKGFNVGPVVSPLTQIKEENLAKLKAVMKDMRMI</sequence>
<dbReference type="PROSITE" id="PS00666">
    <property type="entry name" value="DHDPS_2"/>
    <property type="match status" value="1"/>
</dbReference>
<evidence type="ECO:0000256" key="9">
    <source>
        <dbReference type="ARBA" id="ARBA00023239"/>
    </source>
</evidence>
<evidence type="ECO:0000256" key="5">
    <source>
        <dbReference type="ARBA" id="ARBA00022490"/>
    </source>
</evidence>
<evidence type="ECO:0000256" key="1">
    <source>
        <dbReference type="ARBA" id="ARBA00003294"/>
    </source>
</evidence>